<feature type="compositionally biased region" description="Polar residues" evidence="3">
    <location>
        <begin position="431"/>
        <end position="441"/>
    </location>
</feature>
<keyword evidence="5" id="KW-1185">Reference proteome</keyword>
<dbReference type="Proteomes" id="UP000834106">
    <property type="component" value="Chromosome 1"/>
</dbReference>
<gene>
    <name evidence="4" type="ORF">FPE_LOCUS362</name>
</gene>
<protein>
    <recommendedName>
        <fullName evidence="6">Pentatricopeptide repeat-containing protein</fullName>
    </recommendedName>
</protein>
<dbReference type="Gene3D" id="1.25.40.10">
    <property type="entry name" value="Tetratricopeptide repeat domain"/>
    <property type="match status" value="3"/>
</dbReference>
<dbReference type="FunFam" id="1.25.40.10:FF:000351">
    <property type="entry name" value="Pentatricopeptide repeat-containing protein"/>
    <property type="match status" value="1"/>
</dbReference>
<feature type="repeat" description="PPR" evidence="2">
    <location>
        <begin position="306"/>
        <end position="341"/>
    </location>
</feature>
<dbReference type="NCBIfam" id="TIGR00756">
    <property type="entry name" value="PPR"/>
    <property type="match status" value="2"/>
</dbReference>
<dbReference type="PROSITE" id="PS51375">
    <property type="entry name" value="PPR"/>
    <property type="match status" value="3"/>
</dbReference>
<evidence type="ECO:0000313" key="5">
    <source>
        <dbReference type="Proteomes" id="UP000834106"/>
    </source>
</evidence>
<feature type="compositionally biased region" description="Low complexity" evidence="3">
    <location>
        <begin position="451"/>
        <end position="464"/>
    </location>
</feature>
<dbReference type="EMBL" id="OU503036">
    <property type="protein sequence ID" value="CAI9752931.1"/>
    <property type="molecule type" value="Genomic_DNA"/>
</dbReference>
<feature type="repeat" description="PPR" evidence="2">
    <location>
        <begin position="104"/>
        <end position="138"/>
    </location>
</feature>
<evidence type="ECO:0008006" key="6">
    <source>
        <dbReference type="Google" id="ProtNLM"/>
    </source>
</evidence>
<dbReference type="Pfam" id="PF01535">
    <property type="entry name" value="PPR"/>
    <property type="match status" value="4"/>
</dbReference>
<dbReference type="InterPro" id="IPR011990">
    <property type="entry name" value="TPR-like_helical_dom_sf"/>
</dbReference>
<dbReference type="Pfam" id="PF13041">
    <property type="entry name" value="PPR_2"/>
    <property type="match status" value="1"/>
</dbReference>
<name>A0AAD1YMK7_9LAMI</name>
<dbReference type="GO" id="GO:0009451">
    <property type="term" value="P:RNA modification"/>
    <property type="evidence" value="ECO:0007669"/>
    <property type="project" value="InterPro"/>
</dbReference>
<feature type="repeat" description="PPR" evidence="2">
    <location>
        <begin position="204"/>
        <end position="238"/>
    </location>
</feature>
<sequence>MTQISWSLQIFRQILKTCIDQRDLIKGKSLHACYVKSLIPESTYISNHFILLYSKCSRLSAARKAFNLILDPNVFSFNAIIAAYAKESQPHIAHQLFDRIPQPDIVSYNTLIYAYADRGDIRPSLELLSGVRSVGLDMDGFTFSAVISACCDQVELVKQLHCLALSGGFDSYASVNNALISGYSKNGFFSEAETVFSGMCGNKDEVSWNSMIVAYVQQREGLKALALYQKMLRLDLYVDMFTLASALTAFTSIEDLLGGMQFHAQLIKMGFHRNAHVGSGLIDFYSKCSTSMLESEKVFQEIPVPDLVLRNTMISGYSKNDESSEEALIYFKQLQHAGHFPDDCSFVCVISACSNLALRSQGQQIHSLAMKSDIPSNRIAVNNALVAIEDDNKKLTSLIMESRPLHPLHQMAETPISQALPQAIAERRRANPQQNLPQSDPNRLGPRTRSRNSTASSSSSTPLP</sequence>
<evidence type="ECO:0000256" key="3">
    <source>
        <dbReference type="SAM" id="MobiDB-lite"/>
    </source>
</evidence>
<dbReference type="FunFam" id="1.25.40.10:FF:000442">
    <property type="entry name" value="Pentatricopeptide repeat-containing protein At3g49710"/>
    <property type="match status" value="1"/>
</dbReference>
<reference evidence="4" key="1">
    <citation type="submission" date="2023-05" db="EMBL/GenBank/DDBJ databases">
        <authorList>
            <person name="Huff M."/>
        </authorList>
    </citation>
    <scope>NUCLEOTIDE SEQUENCE</scope>
</reference>
<evidence type="ECO:0000313" key="4">
    <source>
        <dbReference type="EMBL" id="CAI9752931.1"/>
    </source>
</evidence>
<dbReference type="InterPro" id="IPR046960">
    <property type="entry name" value="PPR_At4g14850-like_plant"/>
</dbReference>
<proteinExistence type="predicted"/>
<dbReference type="GO" id="GO:0003723">
    <property type="term" value="F:RNA binding"/>
    <property type="evidence" value="ECO:0007669"/>
    <property type="project" value="InterPro"/>
</dbReference>
<dbReference type="AlphaFoldDB" id="A0AAD1YMK7"/>
<evidence type="ECO:0000256" key="2">
    <source>
        <dbReference type="PROSITE-ProRule" id="PRU00708"/>
    </source>
</evidence>
<keyword evidence="1" id="KW-0677">Repeat</keyword>
<organism evidence="4 5">
    <name type="scientific">Fraxinus pennsylvanica</name>
    <dbReference type="NCBI Taxonomy" id="56036"/>
    <lineage>
        <taxon>Eukaryota</taxon>
        <taxon>Viridiplantae</taxon>
        <taxon>Streptophyta</taxon>
        <taxon>Embryophyta</taxon>
        <taxon>Tracheophyta</taxon>
        <taxon>Spermatophyta</taxon>
        <taxon>Magnoliopsida</taxon>
        <taxon>eudicotyledons</taxon>
        <taxon>Gunneridae</taxon>
        <taxon>Pentapetalae</taxon>
        <taxon>asterids</taxon>
        <taxon>lamiids</taxon>
        <taxon>Lamiales</taxon>
        <taxon>Oleaceae</taxon>
        <taxon>Oleeae</taxon>
        <taxon>Fraxinus</taxon>
    </lineage>
</organism>
<dbReference type="InterPro" id="IPR002885">
    <property type="entry name" value="PPR_rpt"/>
</dbReference>
<feature type="region of interest" description="Disordered" evidence="3">
    <location>
        <begin position="426"/>
        <end position="464"/>
    </location>
</feature>
<accession>A0AAD1YMK7</accession>
<dbReference type="PANTHER" id="PTHR47926">
    <property type="entry name" value="PENTATRICOPEPTIDE REPEAT-CONTAINING PROTEIN"/>
    <property type="match status" value="1"/>
</dbReference>
<evidence type="ECO:0000256" key="1">
    <source>
        <dbReference type="ARBA" id="ARBA00022737"/>
    </source>
</evidence>